<protein>
    <recommendedName>
        <fullName evidence="4">PqqD family protein</fullName>
    </recommendedName>
</protein>
<dbReference type="EMBL" id="JACJID010000008">
    <property type="protein sequence ID" value="MBA8931176.1"/>
    <property type="molecule type" value="Genomic_DNA"/>
</dbReference>
<feature type="transmembrane region" description="Helical" evidence="1">
    <location>
        <begin position="233"/>
        <end position="251"/>
    </location>
</feature>
<dbReference type="RefSeq" id="WP_025354095.1">
    <property type="nucleotide sequence ID" value="NZ_BAAABQ010000097.1"/>
</dbReference>
<proteinExistence type="predicted"/>
<dbReference type="Proteomes" id="UP000517916">
    <property type="component" value="Unassembled WGS sequence"/>
</dbReference>
<gene>
    <name evidence="2" type="ORF">BC739_008423</name>
</gene>
<keyword evidence="1" id="KW-0812">Transmembrane</keyword>
<accession>A0ABR6BX18</accession>
<organism evidence="2 3">
    <name type="scientific">Kutzneria viridogrisea</name>
    <dbReference type="NCBI Taxonomy" id="47990"/>
    <lineage>
        <taxon>Bacteria</taxon>
        <taxon>Bacillati</taxon>
        <taxon>Actinomycetota</taxon>
        <taxon>Actinomycetes</taxon>
        <taxon>Pseudonocardiales</taxon>
        <taxon>Pseudonocardiaceae</taxon>
        <taxon>Kutzneria</taxon>
    </lineage>
</organism>
<name>A0ABR6BX18_9PSEU</name>
<feature type="transmembrane region" description="Helical" evidence="1">
    <location>
        <begin position="132"/>
        <end position="155"/>
    </location>
</feature>
<feature type="transmembrane region" description="Helical" evidence="1">
    <location>
        <begin position="200"/>
        <end position="221"/>
    </location>
</feature>
<evidence type="ECO:0000256" key="1">
    <source>
        <dbReference type="SAM" id="Phobius"/>
    </source>
</evidence>
<keyword evidence="1" id="KW-0472">Membrane</keyword>
<evidence type="ECO:0000313" key="3">
    <source>
        <dbReference type="Proteomes" id="UP000517916"/>
    </source>
</evidence>
<sequence length="389" mass="42539">MVSFHQLSFVPEGDEVVVGRMGTGSYAVLPADGAALLGRMAEGMAPDHAARWYEDTYGEPVDVEEFLETLDELGFVRHEGEAADSTAGALRWRWLGRALFSPAAWVCFAVLLAAWLVVLAGQPDLLPAPGQIFFTSSVIVVQLVITFGQVPLLFLHEGFHVLAGQRLGLTSQLGMSNRLAYIVFETKLNGVLSVPRAKRYLPFLAGMLCDLLVLACLDLLAAATREADGSLSLAGRLALAMGFTVVMRFAWQFQLFLRTDLYYVFATAFNCYSLHEASKALLRNAFWGLLGRADKLVDESAWTEHDRRVGRWYGPFLVLGVTTALGIAVFASVPVVVEYATTIGGRLVSGRVDAAFWDGAVSLLVNLGQLALLAHLSRRKRRAPIREMT</sequence>
<evidence type="ECO:0000313" key="2">
    <source>
        <dbReference type="EMBL" id="MBA8931176.1"/>
    </source>
</evidence>
<feature type="transmembrane region" description="Helical" evidence="1">
    <location>
        <begin position="99"/>
        <end position="120"/>
    </location>
</feature>
<feature type="transmembrane region" description="Helical" evidence="1">
    <location>
        <begin position="356"/>
        <end position="376"/>
    </location>
</feature>
<comment type="caution">
    <text evidence="2">The sequence shown here is derived from an EMBL/GenBank/DDBJ whole genome shotgun (WGS) entry which is preliminary data.</text>
</comment>
<evidence type="ECO:0008006" key="4">
    <source>
        <dbReference type="Google" id="ProtNLM"/>
    </source>
</evidence>
<feature type="transmembrane region" description="Helical" evidence="1">
    <location>
        <begin position="316"/>
        <end position="336"/>
    </location>
</feature>
<keyword evidence="1" id="KW-1133">Transmembrane helix</keyword>
<keyword evidence="3" id="KW-1185">Reference proteome</keyword>
<reference evidence="2 3" key="1">
    <citation type="submission" date="2020-08" db="EMBL/GenBank/DDBJ databases">
        <title>Genomic Encyclopedia of Archaeal and Bacterial Type Strains, Phase II (KMG-II): from individual species to whole genera.</title>
        <authorList>
            <person name="Goeker M."/>
        </authorList>
    </citation>
    <scope>NUCLEOTIDE SEQUENCE [LARGE SCALE GENOMIC DNA]</scope>
    <source>
        <strain evidence="2 3">DSM 43850</strain>
    </source>
</reference>